<dbReference type="InterPro" id="IPR005135">
    <property type="entry name" value="Endo/exonuclease/phosphatase"/>
</dbReference>
<dbReference type="InterPro" id="IPR036691">
    <property type="entry name" value="Endo/exonu/phosph_ase_sf"/>
</dbReference>
<reference evidence="2 3" key="1">
    <citation type="journal article" date="2021" name="Elife">
        <title>Chloroplast acquisition without the gene transfer in kleptoplastic sea slugs, Plakobranchus ocellatus.</title>
        <authorList>
            <person name="Maeda T."/>
            <person name="Takahashi S."/>
            <person name="Yoshida T."/>
            <person name="Shimamura S."/>
            <person name="Takaki Y."/>
            <person name="Nagai Y."/>
            <person name="Toyoda A."/>
            <person name="Suzuki Y."/>
            <person name="Arimoto A."/>
            <person name="Ishii H."/>
            <person name="Satoh N."/>
            <person name="Nishiyama T."/>
            <person name="Hasebe M."/>
            <person name="Maruyama T."/>
            <person name="Minagawa J."/>
            <person name="Obokata J."/>
            <person name="Shigenobu S."/>
        </authorList>
    </citation>
    <scope>NUCLEOTIDE SEQUENCE [LARGE SCALE GENOMIC DNA]</scope>
</reference>
<evidence type="ECO:0000313" key="3">
    <source>
        <dbReference type="Proteomes" id="UP000762676"/>
    </source>
</evidence>
<protein>
    <recommendedName>
        <fullName evidence="1">Endonuclease/exonuclease/phosphatase domain-containing protein</fullName>
    </recommendedName>
</protein>
<evidence type="ECO:0000313" key="2">
    <source>
        <dbReference type="EMBL" id="GFS12053.1"/>
    </source>
</evidence>
<feature type="domain" description="Endonuclease/exonuclease/phosphatase" evidence="1">
    <location>
        <begin position="11"/>
        <end position="244"/>
    </location>
</feature>
<dbReference type="Gene3D" id="3.60.10.10">
    <property type="entry name" value="Endonuclease/exonuclease/phosphatase"/>
    <property type="match status" value="1"/>
</dbReference>
<proteinExistence type="predicted"/>
<dbReference type="GO" id="GO:0003824">
    <property type="term" value="F:catalytic activity"/>
    <property type="evidence" value="ECO:0007669"/>
    <property type="project" value="InterPro"/>
</dbReference>
<dbReference type="SUPFAM" id="SSF56219">
    <property type="entry name" value="DNase I-like"/>
    <property type="match status" value="1"/>
</dbReference>
<comment type="caution">
    <text evidence="2">The sequence shown here is derived from an EMBL/GenBank/DDBJ whole genome shotgun (WGS) entry which is preliminary data.</text>
</comment>
<organism evidence="2 3">
    <name type="scientific">Elysia marginata</name>
    <dbReference type="NCBI Taxonomy" id="1093978"/>
    <lineage>
        <taxon>Eukaryota</taxon>
        <taxon>Metazoa</taxon>
        <taxon>Spiralia</taxon>
        <taxon>Lophotrochozoa</taxon>
        <taxon>Mollusca</taxon>
        <taxon>Gastropoda</taxon>
        <taxon>Heterobranchia</taxon>
        <taxon>Euthyneura</taxon>
        <taxon>Panpulmonata</taxon>
        <taxon>Sacoglossa</taxon>
        <taxon>Placobranchoidea</taxon>
        <taxon>Plakobranchidae</taxon>
        <taxon>Elysia</taxon>
    </lineage>
</organism>
<dbReference type="Proteomes" id="UP000762676">
    <property type="component" value="Unassembled WGS sequence"/>
</dbReference>
<evidence type="ECO:0000259" key="1">
    <source>
        <dbReference type="Pfam" id="PF03372"/>
    </source>
</evidence>
<dbReference type="Pfam" id="PF03372">
    <property type="entry name" value="Exo_endo_phos"/>
    <property type="match status" value="1"/>
</dbReference>
<name>A0AAV4IRL4_9GAST</name>
<keyword evidence="3" id="KW-1185">Reference proteome</keyword>
<accession>A0AAV4IRL4</accession>
<dbReference type="AlphaFoldDB" id="A0AAV4IRL4"/>
<dbReference type="EMBL" id="BMAT01006394">
    <property type="protein sequence ID" value="GFS12053.1"/>
    <property type="molecule type" value="Genomic_DNA"/>
</dbReference>
<sequence>MPTSFSIAFVNCNGLNNKLRRGHMKEFIQKYDFVGLNEARVDITTLGDKPKTNPRPNCPVDGYTLLYEPEFRPPEQGPSRRTNGGVGLLVRNELMPHCERIPIHDRDSVWCHVSEYIYGFDLVLGVQYIHQGCWRDWRVPGKGGVKKTERRRQHSFKSLIYPCLDPTPMRMLVLGDFNAFIYSQDTDGRYLEYGEKIQIKNTTPLQILNFHDRFREKGSRGTCHQTADTSKPRVIDYALASEALLEFIDDFQVLPFSRDLSDYHSALEVKLKIDGLFTDV</sequence>
<gene>
    <name evidence="2" type="ORF">ElyMa_003102500</name>
</gene>